<evidence type="ECO:0000256" key="2">
    <source>
        <dbReference type="ARBA" id="ARBA00022679"/>
    </source>
</evidence>
<dbReference type="Proteomes" id="UP000799772">
    <property type="component" value="Unassembled WGS sequence"/>
</dbReference>
<dbReference type="AlphaFoldDB" id="A0A9P4MDN6"/>
<keyword evidence="8" id="KW-1185">Reference proteome</keyword>
<evidence type="ECO:0000256" key="3">
    <source>
        <dbReference type="ARBA" id="ARBA00023027"/>
    </source>
</evidence>
<dbReference type="InterPro" id="IPR026591">
    <property type="entry name" value="Sirtuin_cat_small_dom_sf"/>
</dbReference>
<dbReference type="SUPFAM" id="SSF52467">
    <property type="entry name" value="DHS-like NAD/FAD-binding domain"/>
    <property type="match status" value="1"/>
</dbReference>
<keyword evidence="3" id="KW-0520">NAD</keyword>
<reference evidence="7" key="1">
    <citation type="journal article" date="2020" name="Stud. Mycol.">
        <title>101 Dothideomycetes genomes: a test case for predicting lifestyles and emergence of pathogens.</title>
        <authorList>
            <person name="Haridas S."/>
            <person name="Albert R."/>
            <person name="Binder M."/>
            <person name="Bloem J."/>
            <person name="Labutti K."/>
            <person name="Salamov A."/>
            <person name="Andreopoulos B."/>
            <person name="Baker S."/>
            <person name="Barry K."/>
            <person name="Bills G."/>
            <person name="Bluhm B."/>
            <person name="Cannon C."/>
            <person name="Castanera R."/>
            <person name="Culley D."/>
            <person name="Daum C."/>
            <person name="Ezra D."/>
            <person name="Gonzalez J."/>
            <person name="Henrissat B."/>
            <person name="Kuo A."/>
            <person name="Liang C."/>
            <person name="Lipzen A."/>
            <person name="Lutzoni F."/>
            <person name="Magnuson J."/>
            <person name="Mondo S."/>
            <person name="Nolan M."/>
            <person name="Ohm R."/>
            <person name="Pangilinan J."/>
            <person name="Park H.-J."/>
            <person name="Ramirez L."/>
            <person name="Alfaro M."/>
            <person name="Sun H."/>
            <person name="Tritt A."/>
            <person name="Yoshinaga Y."/>
            <person name="Zwiers L.-H."/>
            <person name="Turgeon B."/>
            <person name="Goodwin S."/>
            <person name="Spatafora J."/>
            <person name="Crous P."/>
            <person name="Grigoriev I."/>
        </authorList>
    </citation>
    <scope>NUCLEOTIDE SEQUENCE</scope>
    <source>
        <strain evidence="7">CBS 133067</strain>
    </source>
</reference>
<dbReference type="Pfam" id="PF02146">
    <property type="entry name" value="SIR2"/>
    <property type="match status" value="1"/>
</dbReference>
<comment type="caution">
    <text evidence="4">Lacks conserved residue(s) required for the propagation of feature annotation.</text>
</comment>
<feature type="domain" description="Deacetylase sirtuin-type" evidence="6">
    <location>
        <begin position="46"/>
        <end position="333"/>
    </location>
</feature>
<gene>
    <name evidence="7" type="ORF">NA57DRAFT_64525</name>
</gene>
<dbReference type="EMBL" id="ML978123">
    <property type="protein sequence ID" value="KAF2101829.1"/>
    <property type="molecule type" value="Genomic_DNA"/>
</dbReference>
<dbReference type="InterPro" id="IPR026590">
    <property type="entry name" value="Ssirtuin_cat_dom"/>
</dbReference>
<comment type="similarity">
    <text evidence="1">Belongs to the sirtuin family. Class I subfamily.</text>
</comment>
<comment type="caution">
    <text evidence="7">The sequence shown here is derived from an EMBL/GenBank/DDBJ whole genome shotgun (WGS) entry which is preliminary data.</text>
</comment>
<feature type="region of interest" description="Disordered" evidence="5">
    <location>
        <begin position="1"/>
        <end position="33"/>
    </location>
</feature>
<evidence type="ECO:0000256" key="4">
    <source>
        <dbReference type="PROSITE-ProRule" id="PRU00236"/>
    </source>
</evidence>
<evidence type="ECO:0000313" key="8">
    <source>
        <dbReference type="Proteomes" id="UP000799772"/>
    </source>
</evidence>
<organism evidence="7 8">
    <name type="scientific">Rhizodiscina lignyota</name>
    <dbReference type="NCBI Taxonomy" id="1504668"/>
    <lineage>
        <taxon>Eukaryota</taxon>
        <taxon>Fungi</taxon>
        <taxon>Dikarya</taxon>
        <taxon>Ascomycota</taxon>
        <taxon>Pezizomycotina</taxon>
        <taxon>Dothideomycetes</taxon>
        <taxon>Pleosporomycetidae</taxon>
        <taxon>Aulographales</taxon>
        <taxon>Rhizodiscinaceae</taxon>
        <taxon>Rhizodiscina</taxon>
    </lineage>
</organism>
<feature type="compositionally biased region" description="Polar residues" evidence="5">
    <location>
        <begin position="1"/>
        <end position="10"/>
    </location>
</feature>
<keyword evidence="2" id="KW-0808">Transferase</keyword>
<dbReference type="OrthoDB" id="424302at2759"/>
<sequence length="335" mass="36241">MVDSQDNADGSGTPPSSPLSSLPPSPPSPSPGVKAYQLLKHEIALRRDFISFIDHLFNSKRIAALLGAGLSVPSGIPTFRLDPTKLASEHSMDEENAPVSWQFWADRRRNALEAKPNLAHFALAELAKKKDFLAISQNIDGLCERAGHPSNSLVRFHGCMFHLKCHNALTIHMSVNTKDPIVPALAIKQQEGVNNEIRYDELPICKAPHCRELLRPDVVFYGEAPAEKAVHAADAWYSKDGVDLMLVIGTTAVVRPACDYIDKAMEGGAKVAIINLAARGSGAGEEADGEAAVNAQFAAKADWYFQGDVAAILPALLREVVGSLEDTEEEELAFV</sequence>
<dbReference type="Gene3D" id="3.30.1600.10">
    <property type="entry name" value="SIR2/SIRT2 'Small Domain"/>
    <property type="match status" value="1"/>
</dbReference>
<dbReference type="PANTHER" id="PTHR11085">
    <property type="entry name" value="NAD-DEPENDENT PROTEIN DEACYLASE SIRTUIN-5, MITOCHONDRIAL-RELATED"/>
    <property type="match status" value="1"/>
</dbReference>
<feature type="compositionally biased region" description="Pro residues" evidence="5">
    <location>
        <begin position="15"/>
        <end position="30"/>
    </location>
</feature>
<dbReference type="InterPro" id="IPR003000">
    <property type="entry name" value="Sirtuin"/>
</dbReference>
<dbReference type="PANTHER" id="PTHR11085:SF10">
    <property type="entry name" value="NAD-DEPENDENT PROTEIN DEACYLASE SIRTUIN-5, MITOCHONDRIAL-RELATED"/>
    <property type="match status" value="1"/>
</dbReference>
<dbReference type="GO" id="GO:0017136">
    <property type="term" value="F:histone deacetylase activity, NAD-dependent"/>
    <property type="evidence" value="ECO:0007669"/>
    <property type="project" value="TreeGrafter"/>
</dbReference>
<dbReference type="InterPro" id="IPR029035">
    <property type="entry name" value="DHS-like_NAD/FAD-binding_dom"/>
</dbReference>
<evidence type="ECO:0000259" key="6">
    <source>
        <dbReference type="PROSITE" id="PS50305"/>
    </source>
</evidence>
<protein>
    <submittedName>
        <fullName evidence="7">DHS-like NAD/FAD-binding domain-containing protein</fullName>
    </submittedName>
</protein>
<dbReference type="GO" id="GO:0005634">
    <property type="term" value="C:nucleus"/>
    <property type="evidence" value="ECO:0007669"/>
    <property type="project" value="TreeGrafter"/>
</dbReference>
<dbReference type="GO" id="GO:0070403">
    <property type="term" value="F:NAD+ binding"/>
    <property type="evidence" value="ECO:0007669"/>
    <property type="project" value="InterPro"/>
</dbReference>
<evidence type="ECO:0000256" key="5">
    <source>
        <dbReference type="SAM" id="MobiDB-lite"/>
    </source>
</evidence>
<dbReference type="PROSITE" id="PS50305">
    <property type="entry name" value="SIRTUIN"/>
    <property type="match status" value="1"/>
</dbReference>
<dbReference type="Gene3D" id="3.40.50.1220">
    <property type="entry name" value="TPP-binding domain"/>
    <property type="match status" value="1"/>
</dbReference>
<accession>A0A9P4MDN6</accession>
<evidence type="ECO:0000256" key="1">
    <source>
        <dbReference type="ARBA" id="ARBA00006924"/>
    </source>
</evidence>
<dbReference type="InterPro" id="IPR050134">
    <property type="entry name" value="NAD-dep_sirtuin_deacylases"/>
</dbReference>
<evidence type="ECO:0000313" key="7">
    <source>
        <dbReference type="EMBL" id="KAF2101829.1"/>
    </source>
</evidence>
<name>A0A9P4MDN6_9PEZI</name>
<proteinExistence type="inferred from homology"/>